<protein>
    <submittedName>
        <fullName evidence="1">Uncharacterized protein</fullName>
    </submittedName>
</protein>
<dbReference type="SUPFAM" id="SSF52047">
    <property type="entry name" value="RNI-like"/>
    <property type="match status" value="1"/>
</dbReference>
<dbReference type="Proteomes" id="UP001383192">
    <property type="component" value="Unassembled WGS sequence"/>
</dbReference>
<gene>
    <name evidence="1" type="ORF">VNI00_018563</name>
</gene>
<reference evidence="1 2" key="1">
    <citation type="submission" date="2024-01" db="EMBL/GenBank/DDBJ databases">
        <title>A draft genome for a cacao thread blight-causing isolate of Paramarasmius palmivorus.</title>
        <authorList>
            <person name="Baruah I.K."/>
            <person name="Bukari Y."/>
            <person name="Amoako-Attah I."/>
            <person name="Meinhardt L.W."/>
            <person name="Bailey B.A."/>
            <person name="Cohen S.P."/>
        </authorList>
    </citation>
    <scope>NUCLEOTIDE SEQUENCE [LARGE SCALE GENOMIC DNA]</scope>
    <source>
        <strain evidence="1 2">GH-12</strain>
    </source>
</reference>
<proteinExistence type="predicted"/>
<evidence type="ECO:0000313" key="2">
    <source>
        <dbReference type="Proteomes" id="UP001383192"/>
    </source>
</evidence>
<name>A0AAW0AY19_9AGAR</name>
<keyword evidence="2" id="KW-1185">Reference proteome</keyword>
<organism evidence="1 2">
    <name type="scientific">Paramarasmius palmivorus</name>
    <dbReference type="NCBI Taxonomy" id="297713"/>
    <lineage>
        <taxon>Eukaryota</taxon>
        <taxon>Fungi</taxon>
        <taxon>Dikarya</taxon>
        <taxon>Basidiomycota</taxon>
        <taxon>Agaricomycotina</taxon>
        <taxon>Agaricomycetes</taxon>
        <taxon>Agaricomycetidae</taxon>
        <taxon>Agaricales</taxon>
        <taxon>Marasmiineae</taxon>
        <taxon>Marasmiaceae</taxon>
        <taxon>Paramarasmius</taxon>
    </lineage>
</organism>
<evidence type="ECO:0000313" key="1">
    <source>
        <dbReference type="EMBL" id="KAK7017859.1"/>
    </source>
</evidence>
<dbReference type="AlphaFoldDB" id="A0AAW0AY19"/>
<dbReference type="InterPro" id="IPR032675">
    <property type="entry name" value="LRR_dom_sf"/>
</dbReference>
<comment type="caution">
    <text evidence="1">The sequence shown here is derived from an EMBL/GenBank/DDBJ whole genome shotgun (WGS) entry which is preliminary data.</text>
</comment>
<accession>A0AAW0AY19</accession>
<dbReference type="EMBL" id="JAYKXP010000247">
    <property type="protein sequence ID" value="KAK7017859.1"/>
    <property type="molecule type" value="Genomic_DNA"/>
</dbReference>
<dbReference type="Gene3D" id="3.80.10.10">
    <property type="entry name" value="Ribonuclease Inhibitor"/>
    <property type="match status" value="1"/>
</dbReference>
<sequence length="299" mass="34414">MDDENIFRFLFVIGPTPKLRELHLGGYPRQISISRDTLRNLTHFSINHDELVESDSSPFPLISQMHALQSLSLSWADIPWIHPKATTLNHLHTIHVTTWPAEFNHFTFPSLRHVHIDNINITTIKIPSFVHVLPQLTSLTLDYVPPMDVTLLRMAMMLTSLERLTILNGCIGSLFFEGLARPIVMPHLRELYMHGPSFVPVHTFVSMQLSRPGVKAILETRSAYRIPSLPDGSVMHGFGEPQQDYLFDESHGQNLLQYETLRKAIRDLHPRIRAPPRQYERLEQTVPEYGRLKDRALKL</sequence>